<proteinExistence type="predicted"/>
<dbReference type="AlphaFoldDB" id="A0A917CVN0"/>
<reference evidence="2" key="2">
    <citation type="submission" date="2020-09" db="EMBL/GenBank/DDBJ databases">
        <authorList>
            <person name="Sun Q."/>
            <person name="Zhou Y."/>
        </authorList>
    </citation>
    <scope>NUCLEOTIDE SEQUENCE</scope>
    <source>
        <strain evidence="2">CGMCC 1.12987</strain>
    </source>
</reference>
<comment type="caution">
    <text evidence="2">The sequence shown here is derived from an EMBL/GenBank/DDBJ whole genome shotgun (WGS) entry which is preliminary data.</text>
</comment>
<name>A0A917CVN0_9BACL</name>
<dbReference type="Gene3D" id="3.40.190.10">
    <property type="entry name" value="Periplasmic binding protein-like II"/>
    <property type="match status" value="2"/>
</dbReference>
<evidence type="ECO:0000256" key="1">
    <source>
        <dbReference type="SAM" id="MobiDB-lite"/>
    </source>
</evidence>
<keyword evidence="3" id="KW-1185">Reference proteome</keyword>
<dbReference type="InterPro" id="IPR050490">
    <property type="entry name" value="Bact_solute-bd_prot1"/>
</dbReference>
<reference evidence="2" key="1">
    <citation type="journal article" date="2014" name="Int. J. Syst. Evol. Microbiol.">
        <title>Complete genome sequence of Corynebacterium casei LMG S-19264T (=DSM 44701T), isolated from a smear-ripened cheese.</title>
        <authorList>
            <consortium name="US DOE Joint Genome Institute (JGI-PGF)"/>
            <person name="Walter F."/>
            <person name="Albersmeier A."/>
            <person name="Kalinowski J."/>
            <person name="Ruckert C."/>
        </authorList>
    </citation>
    <scope>NUCLEOTIDE SEQUENCE</scope>
    <source>
        <strain evidence="2">CGMCC 1.12987</strain>
    </source>
</reference>
<dbReference type="EMBL" id="BMGR01000005">
    <property type="protein sequence ID" value="GGG01267.1"/>
    <property type="molecule type" value="Genomic_DNA"/>
</dbReference>
<dbReference type="PROSITE" id="PS51257">
    <property type="entry name" value="PROKAR_LIPOPROTEIN"/>
    <property type="match status" value="1"/>
</dbReference>
<dbReference type="RefSeq" id="WP_188530730.1">
    <property type="nucleotide sequence ID" value="NZ_BMGR01000005.1"/>
</dbReference>
<dbReference type="PANTHER" id="PTHR43649:SF12">
    <property type="entry name" value="DIACETYLCHITOBIOSE BINDING PROTEIN DASA"/>
    <property type="match status" value="1"/>
</dbReference>
<feature type="region of interest" description="Disordered" evidence="1">
    <location>
        <begin position="28"/>
        <end position="48"/>
    </location>
</feature>
<evidence type="ECO:0000313" key="3">
    <source>
        <dbReference type="Proteomes" id="UP000644756"/>
    </source>
</evidence>
<dbReference type="CDD" id="cd13585">
    <property type="entry name" value="PBP2_TMBP_like"/>
    <property type="match status" value="1"/>
</dbReference>
<dbReference type="Proteomes" id="UP000644756">
    <property type="component" value="Unassembled WGS sequence"/>
</dbReference>
<dbReference type="SUPFAM" id="SSF53850">
    <property type="entry name" value="Periplasmic binding protein-like II"/>
    <property type="match status" value="1"/>
</dbReference>
<organism evidence="2 3">
    <name type="scientific">Paenibacillus abyssi</name>
    <dbReference type="NCBI Taxonomy" id="1340531"/>
    <lineage>
        <taxon>Bacteria</taxon>
        <taxon>Bacillati</taxon>
        <taxon>Bacillota</taxon>
        <taxon>Bacilli</taxon>
        <taxon>Bacillales</taxon>
        <taxon>Paenibacillaceae</taxon>
        <taxon>Paenibacillus</taxon>
    </lineage>
</organism>
<dbReference type="Pfam" id="PF01547">
    <property type="entry name" value="SBP_bac_1"/>
    <property type="match status" value="1"/>
</dbReference>
<evidence type="ECO:0000313" key="2">
    <source>
        <dbReference type="EMBL" id="GGG01267.1"/>
    </source>
</evidence>
<feature type="compositionally biased region" description="Low complexity" evidence="1">
    <location>
        <begin position="29"/>
        <end position="44"/>
    </location>
</feature>
<accession>A0A917CVN0</accession>
<dbReference type="InterPro" id="IPR006059">
    <property type="entry name" value="SBP"/>
</dbReference>
<sequence length="493" mass="54787">MKKNLFTSITWLVIAVLTITLLSACTSRNEGSSNSSADSASSGTDGEGSGTKVLNLLYTTNEANVEAIKSVLPDYEQKTGIRVELTSAPYTNLQQKVFQELANKSAHYDLMVIDTPWMADLTDKLLPITEFLEDPEVAATIELEDFIPKVFYDTTVYNPSKPWLHASEMDKVDLQDIKSQGFEIYGLPIQSNVLTMPYRKDLFDKPENRQAFKEQYGRELEPPVTWDEFLEVAQFFTRPNEQLWGTTLMPGVGDWGADDLKTFVAAWGGDGLLINDKLEPTYDTPETIEALTYYNDLINKHQVVPPGTSTFSWTEAGTAFGSGLTAMTMNYFTQTLTSNVEGGIIDYAMVPGNIIDGRLVQGPHFGTWNLSINKFSGNHKEAFDFVAWVTSSEVQQKMLQKQLHPTRISVYEVAQADPALTERFNNFYKTLGDSLAIGVGRPRTSNAEEIWRAVATGLNNIVTGKGTIEENLASSKKQVITLLEQAGYKPGQQ</sequence>
<gene>
    <name evidence="2" type="ORF">GCM10010916_18010</name>
</gene>
<protein>
    <submittedName>
        <fullName evidence="2">ABC transporter substrate-binding protein</fullName>
    </submittedName>
</protein>
<dbReference type="PANTHER" id="PTHR43649">
    <property type="entry name" value="ARABINOSE-BINDING PROTEIN-RELATED"/>
    <property type="match status" value="1"/>
</dbReference>